<dbReference type="GeneID" id="70137315"/>
<dbReference type="RefSeq" id="XP_045952184.1">
    <property type="nucleotide sequence ID" value="XM_046108424.1"/>
</dbReference>
<evidence type="ECO:0000313" key="2">
    <source>
        <dbReference type="Proteomes" id="UP000758603"/>
    </source>
</evidence>
<dbReference type="Proteomes" id="UP000758603">
    <property type="component" value="Unassembled WGS sequence"/>
</dbReference>
<accession>A0A9P8RLZ2</accession>
<gene>
    <name evidence="1" type="ORF">BKA67DRAFT_664698</name>
</gene>
<comment type="caution">
    <text evidence="1">The sequence shown here is derived from an EMBL/GenBank/DDBJ whole genome shotgun (WGS) entry which is preliminary data.</text>
</comment>
<organism evidence="1 2">
    <name type="scientific">Truncatella angustata</name>
    <dbReference type="NCBI Taxonomy" id="152316"/>
    <lineage>
        <taxon>Eukaryota</taxon>
        <taxon>Fungi</taxon>
        <taxon>Dikarya</taxon>
        <taxon>Ascomycota</taxon>
        <taxon>Pezizomycotina</taxon>
        <taxon>Sordariomycetes</taxon>
        <taxon>Xylariomycetidae</taxon>
        <taxon>Amphisphaeriales</taxon>
        <taxon>Sporocadaceae</taxon>
        <taxon>Truncatella</taxon>
    </lineage>
</organism>
<sequence>MRQLVVDPFLETARSLVAAGKKDGVDAALQAMIGSTLIEHPSMNVPFLVLGIPSAFTHEMIEQLIGVCQEEFSQSFTRYLKTSGNAFSSLRDPGNLAKDFEPMVRFISTSLPGEYKEEVPPIFPTYSWESMQHASLGMGLCCLRLYACNVAANFTGRLMVVADFECTAEYRIMAKQAREVVDLIVGSIPFVFGWIGEISYHLASSPEHQPNDYMLPHLVIPLFGALTSPFSSEQQKAQIAATLRYVAEVKGVGLANAMLDLYKQKHQL</sequence>
<dbReference type="EMBL" id="JAGPXC010000011">
    <property type="protein sequence ID" value="KAH6645670.1"/>
    <property type="molecule type" value="Genomic_DNA"/>
</dbReference>
<dbReference type="AlphaFoldDB" id="A0A9P8RLZ2"/>
<dbReference type="OrthoDB" id="5201074at2759"/>
<evidence type="ECO:0000313" key="1">
    <source>
        <dbReference type="EMBL" id="KAH6645670.1"/>
    </source>
</evidence>
<proteinExistence type="predicted"/>
<protein>
    <submittedName>
        <fullName evidence="1">Uncharacterized protein</fullName>
    </submittedName>
</protein>
<keyword evidence="2" id="KW-1185">Reference proteome</keyword>
<reference evidence="1" key="1">
    <citation type="journal article" date="2021" name="Nat. Commun.">
        <title>Genetic determinants of endophytism in the Arabidopsis root mycobiome.</title>
        <authorList>
            <person name="Mesny F."/>
            <person name="Miyauchi S."/>
            <person name="Thiergart T."/>
            <person name="Pickel B."/>
            <person name="Atanasova L."/>
            <person name="Karlsson M."/>
            <person name="Huettel B."/>
            <person name="Barry K.W."/>
            <person name="Haridas S."/>
            <person name="Chen C."/>
            <person name="Bauer D."/>
            <person name="Andreopoulos W."/>
            <person name="Pangilinan J."/>
            <person name="LaButti K."/>
            <person name="Riley R."/>
            <person name="Lipzen A."/>
            <person name="Clum A."/>
            <person name="Drula E."/>
            <person name="Henrissat B."/>
            <person name="Kohler A."/>
            <person name="Grigoriev I.V."/>
            <person name="Martin F.M."/>
            <person name="Hacquard S."/>
        </authorList>
    </citation>
    <scope>NUCLEOTIDE SEQUENCE</scope>
    <source>
        <strain evidence="1">MPI-SDFR-AT-0073</strain>
    </source>
</reference>
<name>A0A9P8RLZ2_9PEZI</name>